<keyword evidence="3" id="KW-1185">Reference proteome</keyword>
<dbReference type="EMBL" id="JBHSFN010000003">
    <property type="protein sequence ID" value="MFC4585825.1"/>
    <property type="molecule type" value="Genomic_DNA"/>
</dbReference>
<feature type="region of interest" description="Disordered" evidence="1">
    <location>
        <begin position="143"/>
        <end position="179"/>
    </location>
</feature>
<dbReference type="Proteomes" id="UP001595891">
    <property type="component" value="Unassembled WGS sequence"/>
</dbReference>
<proteinExistence type="predicted"/>
<organism evidence="2 3">
    <name type="scientific">Sphaerisporangium corydalis</name>
    <dbReference type="NCBI Taxonomy" id="1441875"/>
    <lineage>
        <taxon>Bacteria</taxon>
        <taxon>Bacillati</taxon>
        <taxon>Actinomycetota</taxon>
        <taxon>Actinomycetes</taxon>
        <taxon>Streptosporangiales</taxon>
        <taxon>Streptosporangiaceae</taxon>
        <taxon>Sphaerisporangium</taxon>
    </lineage>
</organism>
<evidence type="ECO:0000256" key="1">
    <source>
        <dbReference type="SAM" id="MobiDB-lite"/>
    </source>
</evidence>
<dbReference type="RefSeq" id="WP_262841191.1">
    <property type="nucleotide sequence ID" value="NZ_JANZYP010000004.1"/>
</dbReference>
<gene>
    <name evidence="2" type="ORF">ACFO8L_07070</name>
</gene>
<reference evidence="3" key="1">
    <citation type="journal article" date="2019" name="Int. J. Syst. Evol. Microbiol.">
        <title>The Global Catalogue of Microorganisms (GCM) 10K type strain sequencing project: providing services to taxonomists for standard genome sequencing and annotation.</title>
        <authorList>
            <consortium name="The Broad Institute Genomics Platform"/>
            <consortium name="The Broad Institute Genome Sequencing Center for Infectious Disease"/>
            <person name="Wu L."/>
            <person name="Ma J."/>
        </authorList>
    </citation>
    <scope>NUCLEOTIDE SEQUENCE [LARGE SCALE GENOMIC DNA]</scope>
    <source>
        <strain evidence="3">CCUG 49560</strain>
    </source>
</reference>
<name>A0ABV9E8I5_9ACTN</name>
<comment type="caution">
    <text evidence="2">The sequence shown here is derived from an EMBL/GenBank/DDBJ whole genome shotgun (WGS) entry which is preliminary data.</text>
</comment>
<feature type="region of interest" description="Disordered" evidence="1">
    <location>
        <begin position="1"/>
        <end position="30"/>
    </location>
</feature>
<evidence type="ECO:0000313" key="3">
    <source>
        <dbReference type="Proteomes" id="UP001595891"/>
    </source>
</evidence>
<protein>
    <submittedName>
        <fullName evidence="2">Uncharacterized protein</fullName>
    </submittedName>
</protein>
<sequence>MPTPSASSRGADEDSAGPFTGEAAGGRVRATARDGRLSALELDPRVMRMTADELGGHLLAAITAALGAYRPTVGSQEPLVDLAALAASMRDVRDLGLRRMDTITQDVEDAVALLRDGARVSGGVDPSGLAHLLAEAVRDVERAAGAPPPDGGRPASGDDKRATAADDDQVTAADDERVTAGRGDVRAAVAGGRVEWVELGRAAMRTASSDLAELVVAVVNRALDRAGARARDRVADLDERAEEVRELSLRQMEGLTRSLTGLMNSIEPA</sequence>
<evidence type="ECO:0000313" key="2">
    <source>
        <dbReference type="EMBL" id="MFC4585825.1"/>
    </source>
</evidence>
<accession>A0ABV9E8I5</accession>